<gene>
    <name evidence="2" type="ORF">AWC04_01305</name>
</gene>
<evidence type="ECO:0000313" key="2">
    <source>
        <dbReference type="EMBL" id="ORV09680.1"/>
    </source>
</evidence>
<reference evidence="2 3" key="1">
    <citation type="submission" date="2016-01" db="EMBL/GenBank/DDBJ databases">
        <title>The new phylogeny of the genus Mycobacterium.</title>
        <authorList>
            <person name="Tarcisio F."/>
            <person name="Conor M."/>
            <person name="Antonella G."/>
            <person name="Elisabetta G."/>
            <person name="Giulia F.S."/>
            <person name="Sara T."/>
            <person name="Anna F."/>
            <person name="Clotilde B."/>
            <person name="Roberto B."/>
            <person name="Veronica D.S."/>
            <person name="Fabio R."/>
            <person name="Monica P."/>
            <person name="Olivier J."/>
            <person name="Enrico T."/>
            <person name="Nicola S."/>
        </authorList>
    </citation>
    <scope>NUCLEOTIDE SEQUENCE [LARGE SCALE GENOMIC DNA]</scope>
    <source>
        <strain evidence="2 3">DSM 44179</strain>
    </source>
</reference>
<comment type="caution">
    <text evidence="2">The sequence shown here is derived from an EMBL/GenBank/DDBJ whole genome shotgun (WGS) entry which is preliminary data.</text>
</comment>
<evidence type="ECO:0000313" key="3">
    <source>
        <dbReference type="Proteomes" id="UP000193484"/>
    </source>
</evidence>
<accession>A0A1X1RMD0</accession>
<proteinExistence type="predicted"/>
<dbReference type="Proteomes" id="UP000193484">
    <property type="component" value="Unassembled WGS sequence"/>
</dbReference>
<dbReference type="AlphaFoldDB" id="A0A1X1RMD0"/>
<keyword evidence="3" id="KW-1185">Reference proteome</keyword>
<feature type="region of interest" description="Disordered" evidence="1">
    <location>
        <begin position="1"/>
        <end position="74"/>
    </location>
</feature>
<sequence>MSTASSIPTPSLGGRRRSSIAQAAQTNQQAEPAEAPSGVAAPEARPAPRGPRIAAPVPARPDRGSGPQDGEGPIKKILLSLPQQDKQRMVSTIVWARPHTGIKNQQDFIRQAIGELCDRLEAEYNGGQRFPDVAE</sequence>
<feature type="compositionally biased region" description="Polar residues" evidence="1">
    <location>
        <begin position="19"/>
        <end position="30"/>
    </location>
</feature>
<evidence type="ECO:0000256" key="1">
    <source>
        <dbReference type="SAM" id="MobiDB-lite"/>
    </source>
</evidence>
<protein>
    <submittedName>
        <fullName evidence="2">Uncharacterized protein</fullName>
    </submittedName>
</protein>
<dbReference type="RefSeq" id="WP_085092517.1">
    <property type="nucleotide sequence ID" value="NZ_JACKRW010000184.1"/>
</dbReference>
<dbReference type="Gene3D" id="6.10.180.30">
    <property type="match status" value="1"/>
</dbReference>
<name>A0A1X1RMD0_MYCFA</name>
<dbReference type="EMBL" id="LQOJ01000007">
    <property type="protein sequence ID" value="ORV09680.1"/>
    <property type="molecule type" value="Genomic_DNA"/>
</dbReference>
<organism evidence="2 3">
    <name type="scientific">Mycolicibacterium fallax</name>
    <name type="common">Mycobacterium fallax</name>
    <dbReference type="NCBI Taxonomy" id="1793"/>
    <lineage>
        <taxon>Bacteria</taxon>
        <taxon>Bacillati</taxon>
        <taxon>Actinomycetota</taxon>
        <taxon>Actinomycetes</taxon>
        <taxon>Mycobacteriales</taxon>
        <taxon>Mycobacteriaceae</taxon>
        <taxon>Mycolicibacterium</taxon>
    </lineage>
</organism>